<reference evidence="3 4" key="1">
    <citation type="journal article" date="2011" name="J. Gen. Appl. Microbiol.">
        <title>Draft genome sequencing of the enigmatic basidiomycete Mixia osmundae.</title>
        <authorList>
            <person name="Nishida H."/>
            <person name="Nagatsuka Y."/>
            <person name="Sugiyama J."/>
        </authorList>
    </citation>
    <scope>NUCLEOTIDE SEQUENCE [LARGE SCALE GENOMIC DNA]</scope>
    <source>
        <strain evidence="4">CBS 9802 / IAM 14324 / JCM 22182 / KY 12970</strain>
    </source>
</reference>
<dbReference type="eggNOG" id="KOG1946">
    <property type="taxonomic scope" value="Eukaryota"/>
</dbReference>
<dbReference type="CDD" id="cd10567">
    <property type="entry name" value="SWIB-MDM2_like"/>
    <property type="match status" value="1"/>
</dbReference>
<comment type="caution">
    <text evidence="3">The sequence shown here is derived from an EMBL/GenBank/DDBJ whole genome shotgun (WGS) entry which is preliminary data.</text>
</comment>
<evidence type="ECO:0000259" key="2">
    <source>
        <dbReference type="PROSITE" id="PS51925"/>
    </source>
</evidence>
<feature type="compositionally biased region" description="Low complexity" evidence="1">
    <location>
        <begin position="106"/>
        <end position="131"/>
    </location>
</feature>
<dbReference type="STRING" id="764103.G7E053"/>
<dbReference type="Pfam" id="PF02201">
    <property type="entry name" value="SWIB"/>
    <property type="match status" value="1"/>
</dbReference>
<dbReference type="Proteomes" id="UP000009131">
    <property type="component" value="Unassembled WGS sequence"/>
</dbReference>
<dbReference type="RefSeq" id="XP_014570833.1">
    <property type="nucleotide sequence ID" value="XM_014715347.1"/>
</dbReference>
<dbReference type="PROSITE" id="PS51925">
    <property type="entry name" value="SWIB_MDM2"/>
    <property type="match status" value="1"/>
</dbReference>
<sequence>MTSAVDLNAASSPSPSVPFDTSLLIPSIRAILSAPGLNIATVTAKGVRAKLAIICDGIDVEGHKREVTKLIQCEFEKMHGRDSDDATMVQAPSSSQTPSITFEPYSASQSHQASQSSASSSQLSVLPSSQSTAHRSQFANSTRKASSSKTKSSRVKSEETIDSSDDDASDVTASTSSSRLTKSKRKENLEQIPKKPSNAKTFECSPALAAVCGVTRTNRFAVNKHIWAYVREHNLKDPNNGRNIILDDALKAVFGDRKTISMFAMPKHYAKHLYDS</sequence>
<dbReference type="Gene3D" id="1.10.245.10">
    <property type="entry name" value="SWIB/MDM2 domain"/>
    <property type="match status" value="1"/>
</dbReference>
<dbReference type="OMA" id="KVWQYIR"/>
<evidence type="ECO:0000256" key="1">
    <source>
        <dbReference type="SAM" id="MobiDB-lite"/>
    </source>
</evidence>
<dbReference type="PANTHER" id="PTHR13844">
    <property type="entry name" value="SWI/SNF-RELATED MATRIX-ASSOCIATED ACTIN-DEPENDENT REGULATOR OF CHROMATIN SUBFAMILY D"/>
    <property type="match status" value="1"/>
</dbReference>
<evidence type="ECO:0000313" key="3">
    <source>
        <dbReference type="EMBL" id="GAA96213.1"/>
    </source>
</evidence>
<dbReference type="SUPFAM" id="SSF47592">
    <property type="entry name" value="SWIB/MDM2 domain"/>
    <property type="match status" value="1"/>
</dbReference>
<feature type="compositionally biased region" description="Low complexity" evidence="1">
    <location>
        <begin position="170"/>
        <end position="180"/>
    </location>
</feature>
<dbReference type="AlphaFoldDB" id="G7E053"/>
<dbReference type="InterPro" id="IPR019835">
    <property type="entry name" value="SWIB_domain"/>
</dbReference>
<accession>G7E053</accession>
<dbReference type="OrthoDB" id="10251073at2759"/>
<protein>
    <recommendedName>
        <fullName evidence="2">DM2 domain-containing protein</fullName>
    </recommendedName>
</protein>
<dbReference type="HOGENOM" id="CLU_046065_1_1_1"/>
<dbReference type="InterPro" id="IPR036885">
    <property type="entry name" value="SWIB_MDM2_dom_sf"/>
</dbReference>
<reference evidence="3 4" key="2">
    <citation type="journal article" date="2012" name="Open Biol.">
        <title>Characteristics of nucleosomes and linker DNA regions on the genome of the basidiomycete Mixia osmundae revealed by mono- and dinucleosome mapping.</title>
        <authorList>
            <person name="Nishida H."/>
            <person name="Kondo S."/>
            <person name="Matsumoto T."/>
            <person name="Suzuki Y."/>
            <person name="Yoshikawa H."/>
            <person name="Taylor T.D."/>
            <person name="Sugiyama J."/>
        </authorList>
    </citation>
    <scope>NUCLEOTIDE SEQUENCE [LARGE SCALE GENOMIC DNA]</scope>
    <source>
        <strain evidence="4">CBS 9802 / IAM 14324 / JCM 22182 / KY 12970</strain>
    </source>
</reference>
<dbReference type="SMART" id="SM00151">
    <property type="entry name" value="SWIB"/>
    <property type="match status" value="1"/>
</dbReference>
<feature type="compositionally biased region" description="Polar residues" evidence="1">
    <location>
        <begin position="90"/>
        <end position="100"/>
    </location>
</feature>
<dbReference type="InterPro" id="IPR003121">
    <property type="entry name" value="SWIB_MDM2_domain"/>
</dbReference>
<dbReference type="InParanoid" id="G7E053"/>
<keyword evidence="4" id="KW-1185">Reference proteome</keyword>
<proteinExistence type="predicted"/>
<gene>
    <name evidence="3" type="primary">Mo02877</name>
    <name evidence="3" type="ORF">E5Q_02877</name>
</gene>
<name>G7E053_MIXOS</name>
<feature type="compositionally biased region" description="Low complexity" evidence="1">
    <location>
        <begin position="141"/>
        <end position="150"/>
    </location>
</feature>
<feature type="compositionally biased region" description="Acidic residues" evidence="1">
    <location>
        <begin position="160"/>
        <end position="169"/>
    </location>
</feature>
<organism evidence="3 4">
    <name type="scientific">Mixia osmundae (strain CBS 9802 / IAM 14324 / JCM 22182 / KY 12970)</name>
    <dbReference type="NCBI Taxonomy" id="764103"/>
    <lineage>
        <taxon>Eukaryota</taxon>
        <taxon>Fungi</taxon>
        <taxon>Dikarya</taxon>
        <taxon>Basidiomycota</taxon>
        <taxon>Pucciniomycotina</taxon>
        <taxon>Mixiomycetes</taxon>
        <taxon>Mixiales</taxon>
        <taxon>Mixiaceae</taxon>
        <taxon>Mixia</taxon>
    </lineage>
</organism>
<evidence type="ECO:0000313" key="4">
    <source>
        <dbReference type="Proteomes" id="UP000009131"/>
    </source>
</evidence>
<feature type="region of interest" description="Disordered" evidence="1">
    <location>
        <begin position="80"/>
        <end position="200"/>
    </location>
</feature>
<dbReference type="EMBL" id="BABT02000076">
    <property type="protein sequence ID" value="GAA96213.1"/>
    <property type="molecule type" value="Genomic_DNA"/>
</dbReference>
<feature type="domain" description="DM2" evidence="2">
    <location>
        <begin position="197"/>
        <end position="275"/>
    </location>
</feature>